<feature type="chain" id="PRO_5007155670" description="DUF11 domain-containing protein" evidence="1">
    <location>
        <begin position="26"/>
        <end position="458"/>
    </location>
</feature>
<dbReference type="Proteomes" id="UP000053429">
    <property type="component" value="Unassembled WGS sequence"/>
</dbReference>
<dbReference type="EMBL" id="LMWY01000005">
    <property type="protein sequence ID" value="KUO05361.1"/>
    <property type="molecule type" value="Genomic_DNA"/>
</dbReference>
<dbReference type="AlphaFoldDB" id="A0A117RRK3"/>
<dbReference type="STRING" id="661399.AQJ67_08320"/>
<protein>
    <recommendedName>
        <fullName evidence="4">DUF11 domain-containing protein</fullName>
    </recommendedName>
</protein>
<name>A0A117RRK3_9ACTN</name>
<keyword evidence="1" id="KW-0732">Signal</keyword>
<keyword evidence="3" id="KW-1185">Reference proteome</keyword>
<evidence type="ECO:0000313" key="3">
    <source>
        <dbReference type="Proteomes" id="UP000053429"/>
    </source>
</evidence>
<gene>
    <name evidence="2" type="ORF">AQJ67_08320</name>
</gene>
<proteinExistence type="predicted"/>
<comment type="caution">
    <text evidence="2">The sequence shown here is derived from an EMBL/GenBank/DDBJ whole genome shotgun (WGS) entry which is preliminary data.</text>
</comment>
<reference evidence="2 3" key="1">
    <citation type="submission" date="2015-10" db="EMBL/GenBank/DDBJ databases">
        <title>Draft genome sequence of Streptomyces caeruleatus NRRL B-24802, type strain for the species Streptomyces caeruleatus.</title>
        <authorList>
            <person name="Ruckert C."/>
            <person name="Winkler A."/>
            <person name="Kalinowski J."/>
            <person name="Kampfer P."/>
            <person name="Glaeser S."/>
        </authorList>
    </citation>
    <scope>NUCLEOTIDE SEQUENCE [LARGE SCALE GENOMIC DNA]</scope>
    <source>
        <strain evidence="2 3">NRRL B-24802</strain>
    </source>
</reference>
<feature type="signal peptide" evidence="1">
    <location>
        <begin position="1"/>
        <end position="25"/>
    </location>
</feature>
<dbReference type="OrthoDB" id="4218847at2"/>
<organism evidence="2 3">
    <name type="scientific">Streptomyces caeruleatus</name>
    <dbReference type="NCBI Taxonomy" id="661399"/>
    <lineage>
        <taxon>Bacteria</taxon>
        <taxon>Bacillati</taxon>
        <taxon>Actinomycetota</taxon>
        <taxon>Actinomycetes</taxon>
        <taxon>Kitasatosporales</taxon>
        <taxon>Streptomycetaceae</taxon>
        <taxon>Streptomyces</taxon>
    </lineage>
</organism>
<evidence type="ECO:0008006" key="4">
    <source>
        <dbReference type="Google" id="ProtNLM"/>
    </source>
</evidence>
<evidence type="ECO:0000256" key="1">
    <source>
        <dbReference type="SAM" id="SignalP"/>
    </source>
</evidence>
<dbReference type="RefSeq" id="WP_062717391.1">
    <property type="nucleotide sequence ID" value="NZ_KQ948925.1"/>
</dbReference>
<evidence type="ECO:0000313" key="2">
    <source>
        <dbReference type="EMBL" id="KUO05361.1"/>
    </source>
</evidence>
<sequence>MKHRLFAAALAGCALAAVGAGPVHATSDQLWISVPSETVLPVPAAGGGASERTLDVRVTHDNTENGVPAGQLTVDVSEIAAFAQVSWPANCAPESAVRAVRAVCDFAGMPAGTDSTAAALLGLRALPDTEPDASGYVRYSAVAGELTAYPAETMVSLGDGPDLGLSQAENQRGLRPGTNTHVGATVANNGSRAVDRTLVSLYASYGLRFQERNSNCEYRDHAIGTFALCVLDEAVAPGERYELTSPLRVGRQALYERFDHSVLPYSDAALEEARGGETWTPGTGPELDLRPVASRQAAAGGKDLDLSDNYRSVSLDARNTADLKVTGSKVRGAAGDTVTARVTVTNRGPAWVASLGAGAAVATVRFQAPQGTTVVGWPEEECAEQLPSEEGPAVATYFCRTPIHLRDKASHSFDVRLRIDEVVRGARTTIETLNDDPELSIRKFDPNLRNNKAWIVVN</sequence>
<accession>A0A117RRK3</accession>